<dbReference type="AlphaFoldDB" id="A0A9D1LCP1"/>
<keyword evidence="2 8" id="KW-0963">Cytoplasm</keyword>
<dbReference type="EC" id="2.7.7.8" evidence="8"/>
<dbReference type="Gene3D" id="3.30.1370.10">
    <property type="entry name" value="K Homology domain, type 1"/>
    <property type="match status" value="1"/>
</dbReference>
<dbReference type="CDD" id="cd11363">
    <property type="entry name" value="RNase_PH_PNPase_1"/>
    <property type="match status" value="1"/>
</dbReference>
<dbReference type="InterPro" id="IPR012162">
    <property type="entry name" value="PNPase"/>
</dbReference>
<dbReference type="GO" id="GO:0000287">
    <property type="term" value="F:magnesium ion binding"/>
    <property type="evidence" value="ECO:0007669"/>
    <property type="project" value="UniProtKB-UniRule"/>
</dbReference>
<evidence type="ECO:0000256" key="6">
    <source>
        <dbReference type="ARBA" id="ARBA00022842"/>
    </source>
</evidence>
<dbReference type="SUPFAM" id="SSF46915">
    <property type="entry name" value="Polynucleotide phosphorylase/guanosine pentaphosphate synthase (PNPase/GPSI), domain 3"/>
    <property type="match status" value="1"/>
</dbReference>
<dbReference type="GO" id="GO:0004654">
    <property type="term" value="F:polyribonucleotide nucleotidyltransferase activity"/>
    <property type="evidence" value="ECO:0007669"/>
    <property type="project" value="UniProtKB-UniRule"/>
</dbReference>
<dbReference type="SUPFAM" id="SSF55666">
    <property type="entry name" value="Ribonuclease PH domain 2-like"/>
    <property type="match status" value="2"/>
</dbReference>
<comment type="cofactor">
    <cofactor evidence="8">
        <name>Mg(2+)</name>
        <dbReference type="ChEBI" id="CHEBI:18420"/>
    </cofactor>
</comment>
<dbReference type="NCBIfam" id="NF008805">
    <property type="entry name" value="PRK11824.1"/>
    <property type="match status" value="1"/>
</dbReference>
<dbReference type="FunFam" id="2.40.50.140:FF:000189">
    <property type="entry name" value="Polyribonucleotide nucleotidyltransferase, putative"/>
    <property type="match status" value="1"/>
</dbReference>
<dbReference type="InterPro" id="IPR015847">
    <property type="entry name" value="ExoRNase_PH_dom2"/>
</dbReference>
<evidence type="ECO:0000256" key="7">
    <source>
        <dbReference type="ARBA" id="ARBA00022884"/>
    </source>
</evidence>
<dbReference type="PIRSF" id="PIRSF005499">
    <property type="entry name" value="PNPase"/>
    <property type="match status" value="1"/>
</dbReference>
<keyword evidence="4 8" id="KW-0548">Nucleotidyltransferase</keyword>
<dbReference type="NCBIfam" id="TIGR03591">
    <property type="entry name" value="polynuc_phos"/>
    <property type="match status" value="1"/>
</dbReference>
<dbReference type="InterPro" id="IPR004087">
    <property type="entry name" value="KH_dom"/>
</dbReference>
<dbReference type="Pfam" id="PF00575">
    <property type="entry name" value="S1"/>
    <property type="match status" value="1"/>
</dbReference>
<name>A0A9D1LCP1_9FIRM</name>
<dbReference type="FunFam" id="3.30.1370.10:FF:000001">
    <property type="entry name" value="Polyribonucleotide nucleotidyltransferase"/>
    <property type="match status" value="1"/>
</dbReference>
<evidence type="ECO:0000313" key="11">
    <source>
        <dbReference type="EMBL" id="HIU33882.1"/>
    </source>
</evidence>
<feature type="binding site" evidence="8">
    <location>
        <position position="492"/>
    </location>
    <ligand>
        <name>Mg(2+)</name>
        <dbReference type="ChEBI" id="CHEBI:18420"/>
    </ligand>
</feature>
<dbReference type="GO" id="GO:0003723">
    <property type="term" value="F:RNA binding"/>
    <property type="evidence" value="ECO:0007669"/>
    <property type="project" value="UniProtKB-UniRule"/>
</dbReference>
<dbReference type="FunFam" id="3.30.230.70:FF:000001">
    <property type="entry name" value="Polyribonucleotide nucleotidyltransferase"/>
    <property type="match status" value="1"/>
</dbReference>
<evidence type="ECO:0000256" key="4">
    <source>
        <dbReference type="ARBA" id="ARBA00022695"/>
    </source>
</evidence>
<dbReference type="GO" id="GO:0006396">
    <property type="term" value="P:RNA processing"/>
    <property type="evidence" value="ECO:0007669"/>
    <property type="project" value="InterPro"/>
</dbReference>
<dbReference type="CDD" id="cd02393">
    <property type="entry name" value="KH-I_PNPase"/>
    <property type="match status" value="1"/>
</dbReference>
<dbReference type="SMART" id="SM00316">
    <property type="entry name" value="S1"/>
    <property type="match status" value="1"/>
</dbReference>
<dbReference type="Gene3D" id="2.40.50.140">
    <property type="entry name" value="Nucleic acid-binding proteins"/>
    <property type="match status" value="1"/>
</dbReference>
<dbReference type="InterPro" id="IPR027408">
    <property type="entry name" value="PNPase/RNase_PH_dom_sf"/>
</dbReference>
<dbReference type="PROSITE" id="PS50126">
    <property type="entry name" value="S1"/>
    <property type="match status" value="1"/>
</dbReference>
<dbReference type="InterPro" id="IPR036456">
    <property type="entry name" value="PNPase_PH_RNA-bd_sf"/>
</dbReference>
<feature type="compositionally biased region" description="Basic and acidic residues" evidence="9">
    <location>
        <begin position="706"/>
        <end position="725"/>
    </location>
</feature>
<dbReference type="CDD" id="cd11364">
    <property type="entry name" value="RNase_PH_PNPase_2"/>
    <property type="match status" value="1"/>
</dbReference>
<dbReference type="InterPro" id="IPR036612">
    <property type="entry name" value="KH_dom_type_1_sf"/>
</dbReference>
<dbReference type="GO" id="GO:0006402">
    <property type="term" value="P:mRNA catabolic process"/>
    <property type="evidence" value="ECO:0007669"/>
    <property type="project" value="UniProtKB-UniRule"/>
</dbReference>
<dbReference type="Gene3D" id="3.30.230.70">
    <property type="entry name" value="GHMP Kinase, N-terminal domain"/>
    <property type="match status" value="2"/>
</dbReference>
<dbReference type="EMBL" id="DVMU01000109">
    <property type="protein sequence ID" value="HIU33882.1"/>
    <property type="molecule type" value="Genomic_DNA"/>
</dbReference>
<dbReference type="InterPro" id="IPR012340">
    <property type="entry name" value="NA-bd_OB-fold"/>
</dbReference>
<dbReference type="Pfam" id="PF01138">
    <property type="entry name" value="RNase_PH"/>
    <property type="match status" value="2"/>
</dbReference>
<feature type="domain" description="S1 motif" evidence="10">
    <location>
        <begin position="622"/>
        <end position="690"/>
    </location>
</feature>
<dbReference type="SUPFAM" id="SSF54211">
    <property type="entry name" value="Ribosomal protein S5 domain 2-like"/>
    <property type="match status" value="2"/>
</dbReference>
<comment type="caution">
    <text evidence="11">The sequence shown here is derived from an EMBL/GenBank/DDBJ whole genome shotgun (WGS) entry which is preliminary data.</text>
</comment>
<proteinExistence type="inferred from homology"/>
<evidence type="ECO:0000256" key="2">
    <source>
        <dbReference type="ARBA" id="ARBA00022490"/>
    </source>
</evidence>
<evidence type="ECO:0000259" key="10">
    <source>
        <dbReference type="PROSITE" id="PS50126"/>
    </source>
</evidence>
<keyword evidence="3 8" id="KW-0808">Transferase</keyword>
<dbReference type="GO" id="GO:0000175">
    <property type="term" value="F:3'-5'-RNA exonuclease activity"/>
    <property type="evidence" value="ECO:0007669"/>
    <property type="project" value="TreeGrafter"/>
</dbReference>
<dbReference type="InterPro" id="IPR004088">
    <property type="entry name" value="KH_dom_type_1"/>
</dbReference>
<dbReference type="Pfam" id="PF03726">
    <property type="entry name" value="PNPase"/>
    <property type="match status" value="1"/>
</dbReference>
<keyword evidence="7 8" id="KW-0694">RNA-binding</keyword>
<gene>
    <name evidence="8" type="primary">pnp</name>
    <name evidence="11" type="ORF">IAB02_04910</name>
</gene>
<keyword evidence="5 8" id="KW-0479">Metal-binding</keyword>
<dbReference type="PANTHER" id="PTHR11252">
    <property type="entry name" value="POLYRIBONUCLEOTIDE NUCLEOTIDYLTRANSFERASE"/>
    <property type="match status" value="1"/>
</dbReference>
<dbReference type="Pfam" id="PF00013">
    <property type="entry name" value="KH_1"/>
    <property type="match status" value="1"/>
</dbReference>
<reference evidence="11" key="1">
    <citation type="submission" date="2020-10" db="EMBL/GenBank/DDBJ databases">
        <authorList>
            <person name="Gilroy R."/>
        </authorList>
    </citation>
    <scope>NUCLEOTIDE SEQUENCE</scope>
    <source>
        <strain evidence="11">ChiHcec3-11533</strain>
    </source>
</reference>
<dbReference type="PANTHER" id="PTHR11252:SF0">
    <property type="entry name" value="POLYRIBONUCLEOTIDE NUCLEOTIDYLTRANSFERASE 1, MITOCHONDRIAL"/>
    <property type="match status" value="1"/>
</dbReference>
<evidence type="ECO:0000256" key="8">
    <source>
        <dbReference type="HAMAP-Rule" id="MF_01595"/>
    </source>
</evidence>
<organism evidence="11 12">
    <name type="scientific">Candidatus Pullichristensenella excrementigallinarum</name>
    <dbReference type="NCBI Taxonomy" id="2840907"/>
    <lineage>
        <taxon>Bacteria</taxon>
        <taxon>Bacillati</taxon>
        <taxon>Bacillota</taxon>
        <taxon>Clostridia</taxon>
        <taxon>Candidatus Pullichristensenella</taxon>
    </lineage>
</organism>
<evidence type="ECO:0000256" key="1">
    <source>
        <dbReference type="ARBA" id="ARBA00007404"/>
    </source>
</evidence>
<dbReference type="HAMAP" id="MF_01595">
    <property type="entry name" value="PNPase"/>
    <property type="match status" value="1"/>
</dbReference>
<dbReference type="PROSITE" id="PS50084">
    <property type="entry name" value="KH_TYPE_1"/>
    <property type="match status" value="1"/>
</dbReference>
<dbReference type="SUPFAM" id="SSF50249">
    <property type="entry name" value="Nucleic acid-binding proteins"/>
    <property type="match status" value="1"/>
</dbReference>
<dbReference type="CDD" id="cd04472">
    <property type="entry name" value="S1_PNPase"/>
    <property type="match status" value="1"/>
</dbReference>
<dbReference type="FunFam" id="3.30.230.70:FF:000002">
    <property type="entry name" value="Polyribonucleotide nucleotidyltransferase"/>
    <property type="match status" value="1"/>
</dbReference>
<protein>
    <recommendedName>
        <fullName evidence="8">Polyribonucleotide nucleotidyltransferase</fullName>
        <ecNumber evidence="8">2.7.7.8</ecNumber>
    </recommendedName>
    <alternativeName>
        <fullName evidence="8">Polynucleotide phosphorylase</fullName>
        <shortName evidence="8">PNPase</shortName>
    </alternativeName>
</protein>
<comment type="subcellular location">
    <subcellularLocation>
        <location evidence="8">Cytoplasm</location>
    </subcellularLocation>
</comment>
<dbReference type="Pfam" id="PF03725">
    <property type="entry name" value="RNase_PH_C"/>
    <property type="match status" value="1"/>
</dbReference>
<accession>A0A9D1LCP1</accession>
<dbReference type="InterPro" id="IPR015848">
    <property type="entry name" value="PNPase_PH_RNA-bd_bac/org-type"/>
</dbReference>
<feature type="region of interest" description="Disordered" evidence="9">
    <location>
        <begin position="696"/>
        <end position="725"/>
    </location>
</feature>
<dbReference type="Proteomes" id="UP000824072">
    <property type="component" value="Unassembled WGS sequence"/>
</dbReference>
<dbReference type="GO" id="GO:0005829">
    <property type="term" value="C:cytosol"/>
    <property type="evidence" value="ECO:0007669"/>
    <property type="project" value="TreeGrafter"/>
</dbReference>
<evidence type="ECO:0000313" key="12">
    <source>
        <dbReference type="Proteomes" id="UP000824072"/>
    </source>
</evidence>
<sequence>MFKSYSMELGGRTLTLEFGKYAEQASGSCFVRYGDTCVLTTATVAKTPRPGIDFFPLSVDFEEKLYSVGHIPGSWNRREGRPAEKAILTSRLIDRPLRPLFPKGMRHDVSVIATVMSVDTNNIPDIPAMIGASASIATSEIPWAGPIGAVNVGYIDGEYIVNPNDEQRAVSEMNLTVAGTEEAVLMVEAGAKEVSEEVMLNGILFAHEEVKRIVRFLKDIVAEIGKEKVEFPLVLPGEDVKEAVRAFAYEKVQWMFETFDRHERNLREEQVKAEVAEHFKEQFEGREIEVDDALYALQKEIMRRHIIDEGVRPDGRKLTEVRPIWCEVGVLPRTHGSGVFTRGQTQVMTTCTLAPVSEKQIIDGIGVEDSKRYMHHYNFPGYSTGEAKPIRSPGRREIGHGALAERALEPMIPPVEEFPYCLRLVSEVMSSNGSTSQASVCGSTLSLMDAGVPIKRPVAGVAMGLIKDVENTGKVAVLTDIQGLEDFLGDMDFKVAGTAKGITAIQMDIKIKGIDEPILKQALAQAYDGRMHILDKMLEVLPAPREHLSKYAPKIIHFSINPEKIGEVVGPRGKMINKIIEETGVKIDIEDDGSVYIATTDDEAAKRAKSIIEGIVRELQVGDVFTGKVVRIMSFGAFVEYAPGKDGMIHISKLANERVEKVEDVVNIGDTLECRVAEIDAQGRINLVRNDIKYDNEAMPVRRPPRRDGDRGGRSGDRGGRPFRR</sequence>
<feature type="binding site" evidence="8">
    <location>
        <position position="486"/>
    </location>
    <ligand>
        <name>Mg(2+)</name>
        <dbReference type="ChEBI" id="CHEBI:18420"/>
    </ligand>
</feature>
<dbReference type="InterPro" id="IPR020568">
    <property type="entry name" value="Ribosomal_Su5_D2-typ_SF"/>
</dbReference>
<dbReference type="InterPro" id="IPR036345">
    <property type="entry name" value="ExoRNase_PH_dom2_sf"/>
</dbReference>
<dbReference type="SMART" id="SM00322">
    <property type="entry name" value="KH"/>
    <property type="match status" value="1"/>
</dbReference>
<evidence type="ECO:0000256" key="5">
    <source>
        <dbReference type="ARBA" id="ARBA00022723"/>
    </source>
</evidence>
<dbReference type="SUPFAM" id="SSF54791">
    <property type="entry name" value="Eukaryotic type KH-domain (KH-domain type I)"/>
    <property type="match status" value="1"/>
</dbReference>
<reference evidence="11" key="2">
    <citation type="journal article" date="2021" name="PeerJ">
        <title>Extensive microbial diversity within the chicken gut microbiome revealed by metagenomics and culture.</title>
        <authorList>
            <person name="Gilroy R."/>
            <person name="Ravi A."/>
            <person name="Getino M."/>
            <person name="Pursley I."/>
            <person name="Horton D.L."/>
            <person name="Alikhan N.F."/>
            <person name="Baker D."/>
            <person name="Gharbi K."/>
            <person name="Hall N."/>
            <person name="Watson M."/>
            <person name="Adriaenssens E.M."/>
            <person name="Foster-Nyarko E."/>
            <person name="Jarju S."/>
            <person name="Secka A."/>
            <person name="Antonio M."/>
            <person name="Oren A."/>
            <person name="Chaudhuri R.R."/>
            <person name="La Ragione R."/>
            <person name="Hildebrand F."/>
            <person name="Pallen M.J."/>
        </authorList>
    </citation>
    <scope>NUCLEOTIDE SEQUENCE</scope>
    <source>
        <strain evidence="11">ChiHcec3-11533</strain>
    </source>
</reference>
<evidence type="ECO:0000256" key="9">
    <source>
        <dbReference type="SAM" id="MobiDB-lite"/>
    </source>
</evidence>
<comment type="similarity">
    <text evidence="1 8">Belongs to the polyribonucleotide nucleotidyltransferase family.</text>
</comment>
<comment type="function">
    <text evidence="8">Involved in mRNA degradation. Catalyzes the phosphorolysis of single-stranded polyribonucleotides processively in the 3'- to 5'-direction.</text>
</comment>
<comment type="catalytic activity">
    <reaction evidence="8">
        <text>RNA(n+1) + phosphate = RNA(n) + a ribonucleoside 5'-diphosphate</text>
        <dbReference type="Rhea" id="RHEA:22096"/>
        <dbReference type="Rhea" id="RHEA-COMP:14527"/>
        <dbReference type="Rhea" id="RHEA-COMP:17342"/>
        <dbReference type="ChEBI" id="CHEBI:43474"/>
        <dbReference type="ChEBI" id="CHEBI:57930"/>
        <dbReference type="ChEBI" id="CHEBI:140395"/>
        <dbReference type="EC" id="2.7.7.8"/>
    </reaction>
</comment>
<dbReference type="InterPro" id="IPR001247">
    <property type="entry name" value="ExoRNase_PH_dom1"/>
</dbReference>
<keyword evidence="6 8" id="KW-0460">Magnesium</keyword>
<evidence type="ECO:0000256" key="3">
    <source>
        <dbReference type="ARBA" id="ARBA00022679"/>
    </source>
</evidence>
<dbReference type="InterPro" id="IPR003029">
    <property type="entry name" value="S1_domain"/>
</dbReference>